<keyword evidence="4" id="KW-1185">Reference proteome</keyword>
<evidence type="ECO:0000313" key="3">
    <source>
        <dbReference type="EMBL" id="OZG66743.1"/>
    </source>
</evidence>
<evidence type="ECO:0000313" key="4">
    <source>
        <dbReference type="Proteomes" id="UP000216451"/>
    </source>
</evidence>
<feature type="domain" description="DUF3071" evidence="2">
    <location>
        <begin position="10"/>
        <end position="173"/>
    </location>
</feature>
<dbReference type="RefSeq" id="WP_094693024.1">
    <property type="nucleotide sequence ID" value="NZ_JBDNSG010000001.1"/>
</dbReference>
<reference evidence="3 4" key="1">
    <citation type="journal article" date="2017" name="BMC Genomics">
        <title>Comparative genomic and phylogenomic analyses of the Bifidobacteriaceae family.</title>
        <authorList>
            <person name="Lugli G.A."/>
            <person name="Milani C."/>
            <person name="Turroni F."/>
            <person name="Duranti S."/>
            <person name="Mancabelli L."/>
            <person name="Mangifesta M."/>
            <person name="Ferrario C."/>
            <person name="Modesto M."/>
            <person name="Mattarelli P."/>
            <person name="Jiri K."/>
            <person name="van Sinderen D."/>
            <person name="Ventura M."/>
        </authorList>
    </citation>
    <scope>NUCLEOTIDE SEQUENCE [LARGE SCALE GENOMIC DNA]</scope>
    <source>
        <strain evidence="3 4">LMG 28769</strain>
    </source>
</reference>
<dbReference type="GeneID" id="98295483"/>
<feature type="compositionally biased region" description="Basic and acidic residues" evidence="1">
    <location>
        <begin position="429"/>
        <end position="439"/>
    </location>
</feature>
<sequence length="493" mass="54612">MPEEPLRIAQFDHVSDGGDLVFVFDHRHFAVRVDDTLERGILEAKQIRAEEEGFPSPQSSSALPISRIQSYIRAGADPESVARQFNIAQALVRRFSTPVETEKKYAIDQFLTVAVPPNSKAKSYGELIEMTLRNARITMSSITWSATRRGHEPWRIRAQFQSSGRIITADWNWNIRDNTVSPLNRQAKRLIGVPNNQPSHGTSSLEQVLDGRGPLPFAWMENEDETASENLPLQKADLAVTSQATPISHDSHRNGESLADTKTRREAERDELSVHNAFDSDGNSYSGNTSADGESATFNGVYHNDEPDIDFSPRDAEIADVSSSMAYIEGEENSGNDGSGATSQHPGTRSDEQRSDEQQSDEQQSDEHERRHVNKYSSWMYKTTHGKANAASQHSHSGQQRNDQQPVRTADQQGEGADRNTPRSSTIAREPHAAEEDARSQSPQSSTQASHQRTWNTGKATGASKESGQNQDSSKKKSGRSAVPSWDEILFGD</sequence>
<accession>A0A261G6A7</accession>
<dbReference type="OrthoDB" id="5180791at2"/>
<name>A0A261G6A7_9BIFI</name>
<dbReference type="Proteomes" id="UP000216451">
    <property type="component" value="Unassembled WGS sequence"/>
</dbReference>
<dbReference type="Pfam" id="PF11268">
    <property type="entry name" value="DUF3071"/>
    <property type="match status" value="1"/>
</dbReference>
<evidence type="ECO:0000256" key="1">
    <source>
        <dbReference type="SAM" id="MobiDB-lite"/>
    </source>
</evidence>
<dbReference type="InterPro" id="IPR047682">
    <property type="entry name" value="SepH-like"/>
</dbReference>
<feature type="compositionally biased region" description="Basic and acidic residues" evidence="1">
    <location>
        <begin position="348"/>
        <end position="357"/>
    </location>
</feature>
<feature type="region of interest" description="Disordered" evidence="1">
    <location>
        <begin position="329"/>
        <end position="493"/>
    </location>
</feature>
<evidence type="ECO:0000259" key="2">
    <source>
        <dbReference type="Pfam" id="PF11268"/>
    </source>
</evidence>
<organism evidence="3 4">
    <name type="scientific">Bifidobacterium aquikefiri</name>
    <dbReference type="NCBI Taxonomy" id="1653207"/>
    <lineage>
        <taxon>Bacteria</taxon>
        <taxon>Bacillati</taxon>
        <taxon>Actinomycetota</taxon>
        <taxon>Actinomycetes</taxon>
        <taxon>Bifidobacteriales</taxon>
        <taxon>Bifidobacteriaceae</taxon>
        <taxon>Bifidobacterium</taxon>
    </lineage>
</organism>
<comment type="caution">
    <text evidence="3">The sequence shown here is derived from an EMBL/GenBank/DDBJ whole genome shotgun (WGS) entry which is preliminary data.</text>
</comment>
<dbReference type="EMBL" id="MWXA01000005">
    <property type="protein sequence ID" value="OZG66743.1"/>
    <property type="molecule type" value="Genomic_DNA"/>
</dbReference>
<feature type="compositionally biased region" description="Basic and acidic residues" evidence="1">
    <location>
        <begin position="249"/>
        <end position="273"/>
    </location>
</feature>
<proteinExistence type="predicted"/>
<feature type="compositionally biased region" description="Polar residues" evidence="1">
    <location>
        <begin position="281"/>
        <end position="298"/>
    </location>
</feature>
<dbReference type="NCBIfam" id="NF040712">
    <property type="entry name" value="SepH"/>
    <property type="match status" value="1"/>
</dbReference>
<feature type="compositionally biased region" description="Basic and acidic residues" evidence="1">
    <location>
        <begin position="303"/>
        <end position="312"/>
    </location>
</feature>
<dbReference type="InterPro" id="IPR021421">
    <property type="entry name" value="DUF3071"/>
</dbReference>
<feature type="compositionally biased region" description="Polar residues" evidence="1">
    <location>
        <begin position="390"/>
        <end position="412"/>
    </location>
</feature>
<feature type="compositionally biased region" description="Polar residues" evidence="1">
    <location>
        <begin position="440"/>
        <end position="472"/>
    </location>
</feature>
<gene>
    <name evidence="3" type="ORF">BAQU_0815</name>
</gene>
<feature type="region of interest" description="Disordered" evidence="1">
    <location>
        <begin position="243"/>
        <end position="312"/>
    </location>
</feature>
<dbReference type="AlphaFoldDB" id="A0A261G6A7"/>
<protein>
    <recommendedName>
        <fullName evidence="2">DUF3071 domain-containing protein</fullName>
    </recommendedName>
</protein>